<evidence type="ECO:0000313" key="2">
    <source>
        <dbReference type="Proteomes" id="UP000001055"/>
    </source>
</evidence>
<proteinExistence type="predicted"/>
<dbReference type="Proteomes" id="UP000001055">
    <property type="component" value="Unassembled WGS sequence"/>
</dbReference>
<reference evidence="2" key="1">
    <citation type="journal article" date="2007" name="Plant Cell">
        <title>Dothideomycete-plant interactions illuminated by genome sequencing and EST analysis of the wheat pathogen Stagonospora nodorum.</title>
        <authorList>
            <person name="Hane J.K."/>
            <person name="Lowe R.G."/>
            <person name="Solomon P.S."/>
            <person name="Tan K.C."/>
            <person name="Schoch C.L."/>
            <person name="Spatafora J.W."/>
            <person name="Crous P.W."/>
            <person name="Kodira C."/>
            <person name="Birren B.W."/>
            <person name="Galagan J.E."/>
            <person name="Torriani S.F."/>
            <person name="McDonald B.A."/>
            <person name="Oliver R.P."/>
        </authorList>
    </citation>
    <scope>NUCLEOTIDE SEQUENCE [LARGE SCALE GENOMIC DNA]</scope>
    <source>
        <strain evidence="2">SN15 / ATCC MYA-4574 / FGSC 10173</strain>
    </source>
</reference>
<accession>Q0U1F1</accession>
<dbReference type="InParanoid" id="Q0U1F1"/>
<dbReference type="GeneID" id="5981447"/>
<protein>
    <submittedName>
        <fullName evidence="1">Uncharacterized protein</fullName>
    </submittedName>
</protein>
<dbReference type="EMBL" id="CH445355">
    <property type="protein sequence ID" value="EAT78202.1"/>
    <property type="molecule type" value="Genomic_DNA"/>
</dbReference>
<sequence>MVADISVRKKVDLLQVCNRAGVFTAIWADTAQPDAPQTPAKFPRLPNLTF</sequence>
<dbReference type="AlphaFoldDB" id="Q0U1F1"/>
<dbReference type="KEGG" id="pno:SNOG_14331"/>
<dbReference type="HOGENOM" id="CLU_3125591_0_0_1"/>
<organism evidence="1 2">
    <name type="scientific">Phaeosphaeria nodorum (strain SN15 / ATCC MYA-4574 / FGSC 10173)</name>
    <name type="common">Glume blotch fungus</name>
    <name type="synonym">Parastagonospora nodorum</name>
    <dbReference type="NCBI Taxonomy" id="321614"/>
    <lineage>
        <taxon>Eukaryota</taxon>
        <taxon>Fungi</taxon>
        <taxon>Dikarya</taxon>
        <taxon>Ascomycota</taxon>
        <taxon>Pezizomycotina</taxon>
        <taxon>Dothideomycetes</taxon>
        <taxon>Pleosporomycetidae</taxon>
        <taxon>Pleosporales</taxon>
        <taxon>Pleosporineae</taxon>
        <taxon>Phaeosphaeriaceae</taxon>
        <taxon>Parastagonospora</taxon>
    </lineage>
</organism>
<dbReference type="RefSeq" id="XP_001804523.1">
    <property type="nucleotide sequence ID" value="XM_001804471.1"/>
</dbReference>
<gene>
    <name evidence="1" type="ORF">SNOG_14331</name>
</gene>
<name>Q0U1F1_PHANO</name>
<evidence type="ECO:0000313" key="1">
    <source>
        <dbReference type="EMBL" id="EAT78202.1"/>
    </source>
</evidence>